<gene>
    <name evidence="2" type="ORF">MCC10009_1946</name>
    <name evidence="3" type="ORF">MCC10015_2096</name>
</gene>
<evidence type="ECO:0000313" key="2">
    <source>
        <dbReference type="EMBL" id="TCD84222.1"/>
    </source>
</evidence>
<accession>A0A1D7URE3</accession>
<dbReference type="Proteomes" id="UP000293441">
    <property type="component" value="Unassembled WGS sequence"/>
</dbReference>
<comment type="caution">
    <text evidence="3">The sequence shown here is derived from an EMBL/GenBank/DDBJ whole genome shotgun (WGS) entry which is preliminary data.</text>
</comment>
<sequence length="193" mass="21776">MLRPANPHIICVAYCHIMRFAIYVTVSDVLVTTSIDLCVYRARFCCPGSPFRLFLSNRDRNTLEKSPIRPYRTISAITHRRNSGLLDLHTLSAHGMVCPGSQKEAKITNRDNEIWPGSHVNRLPSPPGHRLRIDKMLQCLTGMRPYRDSNVSLEVEESSSTPPNRKHGGNPAMLRITAPRAWCGGSRLRAAWM</sequence>
<proteinExistence type="predicted"/>
<evidence type="ECO:0000256" key="1">
    <source>
        <dbReference type="SAM" id="MobiDB-lite"/>
    </source>
</evidence>
<dbReference type="Proteomes" id="UP000291881">
    <property type="component" value="Unassembled WGS sequence"/>
</dbReference>
<evidence type="ECO:0000313" key="3">
    <source>
        <dbReference type="EMBL" id="TCD95245.1"/>
    </source>
</evidence>
<dbReference type="AlphaFoldDB" id="A0A1D7URE3"/>
<name>A0A1D7URE3_BIFLL</name>
<dbReference type="EMBL" id="SHPS01000039">
    <property type="protein sequence ID" value="TCD84222.1"/>
    <property type="molecule type" value="Genomic_DNA"/>
</dbReference>
<protein>
    <submittedName>
        <fullName evidence="3">Uncharacterized protein</fullName>
    </submittedName>
</protein>
<evidence type="ECO:0000313" key="5">
    <source>
        <dbReference type="Proteomes" id="UP000293441"/>
    </source>
</evidence>
<dbReference type="EMBL" id="SHPX01000053">
    <property type="protein sequence ID" value="TCD95245.1"/>
    <property type="molecule type" value="Genomic_DNA"/>
</dbReference>
<organism evidence="3 5">
    <name type="scientific">Bifidobacterium longum subsp. longum</name>
    <dbReference type="NCBI Taxonomy" id="1679"/>
    <lineage>
        <taxon>Bacteria</taxon>
        <taxon>Bacillati</taxon>
        <taxon>Actinomycetota</taxon>
        <taxon>Actinomycetes</taxon>
        <taxon>Bifidobacteriales</taxon>
        <taxon>Bifidobacteriaceae</taxon>
        <taxon>Bifidobacterium</taxon>
    </lineage>
</organism>
<reference evidence="4 5" key="1">
    <citation type="journal article" date="2018" name="Sci. Rep.">
        <title>Genomic diversity and distribution of Bifidobacterium longum subsp. longum across the human lifespan.</title>
        <authorList>
            <person name="Odamaki T."/>
            <person name="Bottacini F."/>
            <person name="Kato K."/>
            <person name="Mitsuyama E."/>
            <person name="Yoshida K."/>
            <person name="Horigome A."/>
            <person name="Xiao J.Z."/>
            <person name="van Sinderen D."/>
        </authorList>
    </citation>
    <scope>NUCLEOTIDE SEQUENCE [LARGE SCALE GENOMIC DNA]</scope>
    <source>
        <strain evidence="2 4">MCC10009</strain>
        <strain evidence="3 5">MCC10015</strain>
    </source>
</reference>
<reference evidence="3" key="2">
    <citation type="submission" date="2019-02" db="EMBL/GenBank/DDBJ databases">
        <authorList>
            <person name="Odamaki T."/>
        </authorList>
    </citation>
    <scope>NUCLEOTIDE SEQUENCE</scope>
    <source>
        <strain evidence="2">MCC10009</strain>
        <strain evidence="3">MCC10015</strain>
    </source>
</reference>
<feature type="region of interest" description="Disordered" evidence="1">
    <location>
        <begin position="152"/>
        <end position="172"/>
    </location>
</feature>
<evidence type="ECO:0000313" key="4">
    <source>
        <dbReference type="Proteomes" id="UP000291881"/>
    </source>
</evidence>